<dbReference type="SUPFAM" id="SSF54285">
    <property type="entry name" value="MoaD/ThiS"/>
    <property type="match status" value="1"/>
</dbReference>
<dbReference type="EMBL" id="AAAGSE010000084">
    <property type="protein sequence ID" value="EAC0790404.1"/>
    <property type="molecule type" value="Genomic_DNA"/>
</dbReference>
<name>A0A3Z6QTS6_SALEB</name>
<gene>
    <name evidence="1" type="ORF">D6K54_27510</name>
</gene>
<dbReference type="CDD" id="cd17040">
    <property type="entry name" value="Ubl_MoaD_like"/>
    <property type="match status" value="1"/>
</dbReference>
<evidence type="ECO:0008006" key="2">
    <source>
        <dbReference type="Google" id="ProtNLM"/>
    </source>
</evidence>
<dbReference type="InterPro" id="IPR016155">
    <property type="entry name" value="Mopterin_synth/thiamin_S_b"/>
</dbReference>
<comment type="caution">
    <text evidence="1">The sequence shown here is derived from an EMBL/GenBank/DDBJ whole genome shotgun (WGS) entry which is preliminary data.</text>
</comment>
<reference evidence="1" key="1">
    <citation type="submission" date="2018-09" db="EMBL/GenBank/DDBJ databases">
        <authorList>
            <person name="Ashton P.M."/>
            <person name="Dallman T."/>
            <person name="Nair S."/>
            <person name="De Pinna E."/>
            <person name="Peters T."/>
            <person name="Grant K."/>
        </authorList>
    </citation>
    <scope>NUCLEOTIDE SEQUENCE [LARGE SCALE GENOMIC DNA]</scope>
    <source>
        <strain evidence="1">412099</strain>
    </source>
</reference>
<dbReference type="Gene3D" id="3.10.20.30">
    <property type="match status" value="1"/>
</dbReference>
<sequence>MKLTVEYLSQLKEASGINTETFIINEPILLSDFIKKHICNSERLAEQLLNEKKEIKDMLICFVNDKKCSVYETELNDDVDITLMFPIAGG</sequence>
<organism evidence="1">
    <name type="scientific">Salmonella enterica subsp. enterica serovar Java</name>
    <dbReference type="NCBI Taxonomy" id="224729"/>
    <lineage>
        <taxon>Bacteria</taxon>
        <taxon>Pseudomonadati</taxon>
        <taxon>Pseudomonadota</taxon>
        <taxon>Gammaproteobacteria</taxon>
        <taxon>Enterobacterales</taxon>
        <taxon>Enterobacteriaceae</taxon>
        <taxon>Salmonella</taxon>
    </lineage>
</organism>
<proteinExistence type="predicted"/>
<protein>
    <recommendedName>
        <fullName evidence="2">MoaD/ThiS family protein</fullName>
    </recommendedName>
</protein>
<dbReference type="Proteomes" id="UP000839631">
    <property type="component" value="Unassembled WGS sequence"/>
</dbReference>
<evidence type="ECO:0000313" key="1">
    <source>
        <dbReference type="EMBL" id="EAC0790404.1"/>
    </source>
</evidence>
<dbReference type="AlphaFoldDB" id="A0A3Z6QTS6"/>
<dbReference type="InterPro" id="IPR012675">
    <property type="entry name" value="Beta-grasp_dom_sf"/>
</dbReference>
<accession>A0A3Z6QTS6</accession>